<feature type="region of interest" description="Disordered" evidence="1">
    <location>
        <begin position="156"/>
        <end position="229"/>
    </location>
</feature>
<dbReference type="GO" id="GO:0000228">
    <property type="term" value="C:nuclear chromosome"/>
    <property type="evidence" value="ECO:0007669"/>
    <property type="project" value="InterPro"/>
</dbReference>
<feature type="compositionally biased region" description="Basic and acidic residues" evidence="1">
    <location>
        <begin position="216"/>
        <end position="229"/>
    </location>
</feature>
<dbReference type="EMBL" id="JH795864">
    <property type="protein sequence ID" value="EJU01530.1"/>
    <property type="molecule type" value="Genomic_DNA"/>
</dbReference>
<dbReference type="InterPro" id="IPR013088">
    <property type="entry name" value="Znf_NHR/GATA"/>
</dbReference>
<evidence type="ECO:0008006" key="4">
    <source>
        <dbReference type="Google" id="ProtNLM"/>
    </source>
</evidence>
<feature type="region of interest" description="Disordered" evidence="1">
    <location>
        <begin position="89"/>
        <end position="130"/>
    </location>
</feature>
<dbReference type="RefSeq" id="XP_040628427.1">
    <property type="nucleotide sequence ID" value="XM_040772899.1"/>
</dbReference>
<dbReference type="GO" id="GO:0006355">
    <property type="term" value="P:regulation of DNA-templated transcription"/>
    <property type="evidence" value="ECO:0007669"/>
    <property type="project" value="InterPro"/>
</dbReference>
<protein>
    <recommendedName>
        <fullName evidence="4">GATA-type domain-containing protein</fullName>
    </recommendedName>
</protein>
<dbReference type="OrthoDB" id="515064at2759"/>
<name>M5G049_DACPD</name>
<dbReference type="GeneID" id="63687961"/>
<feature type="region of interest" description="Disordered" evidence="1">
    <location>
        <begin position="496"/>
        <end position="548"/>
    </location>
</feature>
<feature type="compositionally biased region" description="Low complexity" evidence="1">
    <location>
        <begin position="358"/>
        <end position="372"/>
    </location>
</feature>
<gene>
    <name evidence="2" type="ORF">DACRYDRAFT_22639</name>
</gene>
<dbReference type="Gene3D" id="3.30.50.10">
    <property type="entry name" value="Erythroid Transcription Factor GATA-1, subunit A"/>
    <property type="match status" value="1"/>
</dbReference>
<dbReference type="Proteomes" id="UP000030653">
    <property type="component" value="Unassembled WGS sequence"/>
</dbReference>
<evidence type="ECO:0000313" key="2">
    <source>
        <dbReference type="EMBL" id="EJU01530.1"/>
    </source>
</evidence>
<dbReference type="InterPro" id="IPR006939">
    <property type="entry name" value="SNF5"/>
</dbReference>
<dbReference type="GO" id="GO:0008270">
    <property type="term" value="F:zinc ion binding"/>
    <property type="evidence" value="ECO:0007669"/>
    <property type="project" value="InterPro"/>
</dbReference>
<evidence type="ECO:0000256" key="1">
    <source>
        <dbReference type="SAM" id="MobiDB-lite"/>
    </source>
</evidence>
<feature type="compositionally biased region" description="Polar residues" evidence="1">
    <location>
        <begin position="205"/>
        <end position="214"/>
    </location>
</feature>
<dbReference type="HOGENOM" id="CLU_496968_0_0_1"/>
<dbReference type="STRING" id="1858805.M5G049"/>
<dbReference type="AlphaFoldDB" id="M5G049"/>
<dbReference type="OMA" id="WLADAYE"/>
<feature type="compositionally biased region" description="Basic residues" evidence="1">
    <location>
        <begin position="98"/>
        <end position="108"/>
    </location>
</feature>
<evidence type="ECO:0000313" key="3">
    <source>
        <dbReference type="Proteomes" id="UP000030653"/>
    </source>
</evidence>
<reference evidence="2 3" key="1">
    <citation type="journal article" date="2012" name="Science">
        <title>The Paleozoic origin of enzymatic lignin decomposition reconstructed from 31 fungal genomes.</title>
        <authorList>
            <person name="Floudas D."/>
            <person name="Binder M."/>
            <person name="Riley R."/>
            <person name="Barry K."/>
            <person name="Blanchette R.A."/>
            <person name="Henrissat B."/>
            <person name="Martinez A.T."/>
            <person name="Otillar R."/>
            <person name="Spatafora J.W."/>
            <person name="Yadav J.S."/>
            <person name="Aerts A."/>
            <person name="Benoit I."/>
            <person name="Boyd A."/>
            <person name="Carlson A."/>
            <person name="Copeland A."/>
            <person name="Coutinho P.M."/>
            <person name="de Vries R.P."/>
            <person name="Ferreira P."/>
            <person name="Findley K."/>
            <person name="Foster B."/>
            <person name="Gaskell J."/>
            <person name="Glotzer D."/>
            <person name="Gorecki P."/>
            <person name="Heitman J."/>
            <person name="Hesse C."/>
            <person name="Hori C."/>
            <person name="Igarashi K."/>
            <person name="Jurgens J.A."/>
            <person name="Kallen N."/>
            <person name="Kersten P."/>
            <person name="Kohler A."/>
            <person name="Kuees U."/>
            <person name="Kumar T.K.A."/>
            <person name="Kuo A."/>
            <person name="LaButti K."/>
            <person name="Larrondo L.F."/>
            <person name="Lindquist E."/>
            <person name="Ling A."/>
            <person name="Lombard V."/>
            <person name="Lucas S."/>
            <person name="Lundell T."/>
            <person name="Martin R."/>
            <person name="McLaughlin D.J."/>
            <person name="Morgenstern I."/>
            <person name="Morin E."/>
            <person name="Murat C."/>
            <person name="Nagy L.G."/>
            <person name="Nolan M."/>
            <person name="Ohm R.A."/>
            <person name="Patyshakuliyeva A."/>
            <person name="Rokas A."/>
            <person name="Ruiz-Duenas F.J."/>
            <person name="Sabat G."/>
            <person name="Salamov A."/>
            <person name="Samejima M."/>
            <person name="Schmutz J."/>
            <person name="Slot J.C."/>
            <person name="St John F."/>
            <person name="Stenlid J."/>
            <person name="Sun H."/>
            <person name="Sun S."/>
            <person name="Syed K."/>
            <person name="Tsang A."/>
            <person name="Wiebenga A."/>
            <person name="Young D."/>
            <person name="Pisabarro A."/>
            <person name="Eastwood D.C."/>
            <person name="Martin F."/>
            <person name="Cullen D."/>
            <person name="Grigoriev I.V."/>
            <person name="Hibbett D.S."/>
        </authorList>
    </citation>
    <scope>NUCLEOTIDE SEQUENCE [LARGE SCALE GENOMIC DNA]</scope>
    <source>
        <strain evidence="2 3">DJM-731 SS1</strain>
    </source>
</reference>
<dbReference type="GO" id="GO:0006338">
    <property type="term" value="P:chromatin remodeling"/>
    <property type="evidence" value="ECO:0007669"/>
    <property type="project" value="InterPro"/>
</dbReference>
<dbReference type="Pfam" id="PF04855">
    <property type="entry name" value="SNF5"/>
    <property type="match status" value="1"/>
</dbReference>
<keyword evidence="3" id="KW-1185">Reference proteome</keyword>
<proteinExistence type="predicted"/>
<accession>M5G049</accession>
<sequence length="548" mass="60074">MWAESYAADLGLAPEFKTAIAHDIREQVQVMRKSLIISGHPLEGPVLDAELRTSFLPPLLPTYLTRNADEAMHFTPILSHLTEAEIAREEAEREKEARRRKRQTRGRRGVQQLPDREPLKTQRSIPLVGSMAPREQVPLVPVLTSRRAAAAAATANIAKDLPQPEQLERTGPAPPALVGPTLSLPPRKKSQKAVEEVAAAEAAATNSEGATAQKTPAERQRPATKKQLREKEREAKEMEYADTQKENVINGIWHCSNCGCPESIAVGRRKGPLGEKTMCGACGKYWHRYRRPREVEYNTSEEYHRNLRDAEEAAKRGTKYKKKPTALASLEAETPDIEMLEAPPVEEGVPEEVEAIPTLPTLETAPPAGTLTVEDASKPSHPSPAFADMPFGESSDEEFIVAVPRTPTKSSSTKPVSTDTAAPPETSPVLSSTKPPSPSKPKTTARIPKPKWLADAYEALMAKYPNDRIEIVPKANADPNAPAEWKVKCLDCPGKLYNTGPPKQNAPPPEPGKNPEETLSGFEVHLKNRNHRRGVETRLSGKPLVPGS</sequence>
<organism evidence="2 3">
    <name type="scientific">Dacryopinax primogenitus (strain DJM 731)</name>
    <name type="common">Brown rot fungus</name>
    <dbReference type="NCBI Taxonomy" id="1858805"/>
    <lineage>
        <taxon>Eukaryota</taxon>
        <taxon>Fungi</taxon>
        <taxon>Dikarya</taxon>
        <taxon>Basidiomycota</taxon>
        <taxon>Agaricomycotina</taxon>
        <taxon>Dacrymycetes</taxon>
        <taxon>Dacrymycetales</taxon>
        <taxon>Dacrymycetaceae</taxon>
        <taxon>Dacryopinax</taxon>
    </lineage>
</organism>
<feature type="region of interest" description="Disordered" evidence="1">
    <location>
        <begin position="358"/>
        <end position="448"/>
    </location>
</feature>
<feature type="compositionally biased region" description="Low complexity" evidence="1">
    <location>
        <begin position="406"/>
        <end position="418"/>
    </location>
</feature>